<sequence length="281" mass="32206">MKKINFLLSLGIILLLFSCKKTDEKPTADSINTGQPVVARTEYCHPPIPELLSEIMIKDFKKNVLDLKIINESELVINKNIYESIINNFPSDSDVLNCTFGECDAKLNLNGKYSELSPLNNKLLILFNYDGSKINTKYHLIANGKDIIIDESDADLMHNLYNSNTRSKLDAYAKKYGKNTMKVKIPKYCLQEYIKNSTSNSNLKEYRFILGKIPHWNEYLETFLQTKSVKKSIPTKEMTRLKDKYINNEGQITFITNAYDVDGNLIDNLSYYDLNSLSPPN</sequence>
<dbReference type="EMBL" id="FQVO01000003">
    <property type="protein sequence ID" value="SHE72211.1"/>
    <property type="molecule type" value="Genomic_DNA"/>
</dbReference>
<dbReference type="AlphaFoldDB" id="A0A1M4VSV7"/>
<reference evidence="2" key="1">
    <citation type="submission" date="2016-11" db="EMBL/GenBank/DDBJ databases">
        <authorList>
            <person name="Varghese N."/>
            <person name="Submissions S."/>
        </authorList>
    </citation>
    <scope>NUCLEOTIDE SEQUENCE [LARGE SCALE GENOMIC DNA]</scope>
    <source>
        <strain evidence="2">DSM 26898</strain>
    </source>
</reference>
<evidence type="ECO:0008006" key="3">
    <source>
        <dbReference type="Google" id="ProtNLM"/>
    </source>
</evidence>
<dbReference type="RefSeq" id="WP_072883936.1">
    <property type="nucleotide sequence ID" value="NZ_FQVO01000003.1"/>
</dbReference>
<gene>
    <name evidence="1" type="ORF">SAMN05444408_103279</name>
</gene>
<dbReference type="Proteomes" id="UP000184236">
    <property type="component" value="Unassembled WGS sequence"/>
</dbReference>
<organism evidence="1 2">
    <name type="scientific">Chryseobacterium takakiae</name>
    <dbReference type="NCBI Taxonomy" id="1302685"/>
    <lineage>
        <taxon>Bacteria</taxon>
        <taxon>Pseudomonadati</taxon>
        <taxon>Bacteroidota</taxon>
        <taxon>Flavobacteriia</taxon>
        <taxon>Flavobacteriales</taxon>
        <taxon>Weeksellaceae</taxon>
        <taxon>Chryseobacterium group</taxon>
        <taxon>Chryseobacterium</taxon>
    </lineage>
</organism>
<accession>A0A1M4VSV7</accession>
<evidence type="ECO:0000313" key="2">
    <source>
        <dbReference type="Proteomes" id="UP000184236"/>
    </source>
</evidence>
<dbReference type="STRING" id="1302685.SAMN05444408_103279"/>
<dbReference type="PROSITE" id="PS51257">
    <property type="entry name" value="PROKAR_LIPOPROTEIN"/>
    <property type="match status" value="1"/>
</dbReference>
<evidence type="ECO:0000313" key="1">
    <source>
        <dbReference type="EMBL" id="SHE72211.1"/>
    </source>
</evidence>
<proteinExistence type="predicted"/>
<protein>
    <recommendedName>
        <fullName evidence="3">Lipoprotein</fullName>
    </recommendedName>
</protein>
<name>A0A1M4VSV7_9FLAO</name>
<keyword evidence="2" id="KW-1185">Reference proteome</keyword>